<sequence length="299" mass="33901">MKTNLIRSIIIEHLQGNLPYANENKTALQQTISNLRKIWSISDRDIELVQSRYGNLTQLLSFLNDTTPFSHHLCYISSQDLQDKDPGNAILNIERAKTINAKDAIISCNSAAIYYRVGLYQESVKECLRAIECDETHVNAYIRLGLNCWALGKPDLALIAYNKGLTYSPGNQVILHNIEVIKNKNANPPPPKVKSSELATYRLPMPDLTVIDGIDFIKELEIPQLDPSTHIQIPLDPSFIQSQEELEERANSPEIRELINEVNIEEMLDILNNRPEDLQTYFEDEKMKKIITAISSASI</sequence>
<comment type="caution">
    <text evidence="3">The sequence shown here is derived from an EMBL/GenBank/DDBJ whole genome shotgun (WGS) entry which is preliminary data.</text>
</comment>
<reference evidence="3 4" key="1">
    <citation type="submission" date="2024-04" db="EMBL/GenBank/DDBJ databases">
        <title>Tritrichomonas musculus Genome.</title>
        <authorList>
            <person name="Alves-Ferreira E."/>
            <person name="Grigg M."/>
            <person name="Lorenzi H."/>
            <person name="Galac M."/>
        </authorList>
    </citation>
    <scope>NUCLEOTIDE SEQUENCE [LARGE SCALE GENOMIC DNA]</scope>
    <source>
        <strain evidence="3 4">EAF2021</strain>
    </source>
</reference>
<evidence type="ECO:0000256" key="1">
    <source>
        <dbReference type="ARBA" id="ARBA00022737"/>
    </source>
</evidence>
<dbReference type="Gene3D" id="1.25.40.10">
    <property type="entry name" value="Tetratricopeptide repeat domain"/>
    <property type="match status" value="1"/>
</dbReference>
<protein>
    <recommendedName>
        <fullName evidence="5">TPR Domain containing protein</fullName>
    </recommendedName>
</protein>
<evidence type="ECO:0000313" key="4">
    <source>
        <dbReference type="Proteomes" id="UP001470230"/>
    </source>
</evidence>
<dbReference type="PANTHER" id="PTHR45831">
    <property type="entry name" value="LD24721P"/>
    <property type="match status" value="1"/>
</dbReference>
<dbReference type="InterPro" id="IPR011990">
    <property type="entry name" value="TPR-like_helical_dom_sf"/>
</dbReference>
<evidence type="ECO:0000313" key="3">
    <source>
        <dbReference type="EMBL" id="KAK8889996.1"/>
    </source>
</evidence>
<keyword evidence="2" id="KW-0802">TPR repeat</keyword>
<keyword evidence="4" id="KW-1185">Reference proteome</keyword>
<evidence type="ECO:0000256" key="2">
    <source>
        <dbReference type="ARBA" id="ARBA00022803"/>
    </source>
</evidence>
<dbReference type="SMART" id="SM00028">
    <property type="entry name" value="TPR"/>
    <property type="match status" value="2"/>
</dbReference>
<name>A0ABR2KGN8_9EUKA</name>
<gene>
    <name evidence="3" type="ORF">M9Y10_034754</name>
</gene>
<dbReference type="SUPFAM" id="SSF48452">
    <property type="entry name" value="TPR-like"/>
    <property type="match status" value="1"/>
</dbReference>
<accession>A0ABR2KGN8</accession>
<organism evidence="3 4">
    <name type="scientific">Tritrichomonas musculus</name>
    <dbReference type="NCBI Taxonomy" id="1915356"/>
    <lineage>
        <taxon>Eukaryota</taxon>
        <taxon>Metamonada</taxon>
        <taxon>Parabasalia</taxon>
        <taxon>Tritrichomonadida</taxon>
        <taxon>Tritrichomonadidae</taxon>
        <taxon>Tritrichomonas</taxon>
    </lineage>
</organism>
<dbReference type="InterPro" id="IPR019734">
    <property type="entry name" value="TPR_rpt"/>
</dbReference>
<dbReference type="InterPro" id="IPR047150">
    <property type="entry name" value="SGT"/>
</dbReference>
<dbReference type="EMBL" id="JAPFFF010000005">
    <property type="protein sequence ID" value="KAK8889996.1"/>
    <property type="molecule type" value="Genomic_DNA"/>
</dbReference>
<keyword evidence="1" id="KW-0677">Repeat</keyword>
<dbReference type="PANTHER" id="PTHR45831:SF2">
    <property type="entry name" value="LD24721P"/>
    <property type="match status" value="1"/>
</dbReference>
<dbReference type="Proteomes" id="UP001470230">
    <property type="component" value="Unassembled WGS sequence"/>
</dbReference>
<evidence type="ECO:0008006" key="5">
    <source>
        <dbReference type="Google" id="ProtNLM"/>
    </source>
</evidence>
<proteinExistence type="predicted"/>